<dbReference type="SUPFAM" id="SSF46689">
    <property type="entry name" value="Homeodomain-like"/>
    <property type="match status" value="1"/>
</dbReference>
<dbReference type="InterPro" id="IPR050109">
    <property type="entry name" value="HTH-type_TetR-like_transc_reg"/>
</dbReference>
<keyword evidence="1" id="KW-0805">Transcription regulation</keyword>
<dbReference type="RefSeq" id="WP_238478530.1">
    <property type="nucleotide sequence ID" value="NZ_CP064786.1"/>
</dbReference>
<dbReference type="GeneID" id="70683549"/>
<feature type="DNA-binding region" description="H-T-H motif" evidence="4">
    <location>
        <begin position="27"/>
        <end position="46"/>
    </location>
</feature>
<keyword evidence="2 4" id="KW-0238">DNA-binding</keyword>
<dbReference type="AlphaFoldDB" id="A0A897MM04"/>
<keyword evidence="7" id="KW-1185">Reference proteome</keyword>
<dbReference type="GO" id="GO:0000976">
    <property type="term" value="F:transcription cis-regulatory region binding"/>
    <property type="evidence" value="ECO:0007669"/>
    <property type="project" value="TreeGrafter"/>
</dbReference>
<dbReference type="EMBL" id="CP064786">
    <property type="protein sequence ID" value="QSG01401.1"/>
    <property type="molecule type" value="Genomic_DNA"/>
</dbReference>
<dbReference type="PANTHER" id="PTHR30055:SF234">
    <property type="entry name" value="HTH-TYPE TRANSCRIPTIONAL REGULATOR BETI"/>
    <property type="match status" value="1"/>
</dbReference>
<accession>A0A897MM04</accession>
<feature type="domain" description="HTH tetR-type" evidence="5">
    <location>
        <begin position="4"/>
        <end position="64"/>
    </location>
</feature>
<evidence type="ECO:0000256" key="3">
    <source>
        <dbReference type="ARBA" id="ARBA00023163"/>
    </source>
</evidence>
<evidence type="ECO:0000259" key="5">
    <source>
        <dbReference type="PROSITE" id="PS50977"/>
    </source>
</evidence>
<evidence type="ECO:0000256" key="2">
    <source>
        <dbReference type="ARBA" id="ARBA00023125"/>
    </source>
</evidence>
<protein>
    <submittedName>
        <fullName evidence="6">Transcriptional regulator, TetR/AcrR family</fullName>
    </submittedName>
</protein>
<dbReference type="Proteomes" id="UP000663586">
    <property type="component" value="Chromosome"/>
</dbReference>
<dbReference type="InterPro" id="IPR009057">
    <property type="entry name" value="Homeodomain-like_sf"/>
</dbReference>
<dbReference type="PRINTS" id="PR00455">
    <property type="entry name" value="HTHTETR"/>
</dbReference>
<sequence length="199" mass="22044">MGDKTTEEEILEAAGIVLGAEGYNGFTTEKVAERADVSQSLVHYYFETKEDLVRALFEWGGKNVEEAVEDRVDSDDPRERLVEWTDYMIMGGGEFEEVVEVNRVLLELRSLAVRNDWARDIVRGEREGLEAFVADAVADGIERGQFRDVDVESFAAAYASGIEASQDLTAVFADPEAVTAVHDGLINLVDEYLLVNDSA</sequence>
<keyword evidence="3" id="KW-0804">Transcription</keyword>
<dbReference type="PROSITE" id="PS50977">
    <property type="entry name" value="HTH_TETR_2"/>
    <property type="match status" value="1"/>
</dbReference>
<dbReference type="KEGG" id="hara:AArcS_0161"/>
<gene>
    <name evidence="6" type="primary">acrR</name>
    <name evidence="6" type="ORF">AArcS_0161</name>
</gene>
<dbReference type="Pfam" id="PF00440">
    <property type="entry name" value="TetR_N"/>
    <property type="match status" value="1"/>
</dbReference>
<organism evidence="6 7">
    <name type="scientific">Natranaeroarchaeum sulfidigenes</name>
    <dbReference type="NCBI Taxonomy" id="2784880"/>
    <lineage>
        <taxon>Archaea</taxon>
        <taxon>Methanobacteriati</taxon>
        <taxon>Methanobacteriota</taxon>
        <taxon>Stenosarchaea group</taxon>
        <taxon>Halobacteria</taxon>
        <taxon>Halobacteriales</taxon>
        <taxon>Natronoarchaeaceae</taxon>
        <taxon>Natranaeroarchaeum</taxon>
    </lineage>
</organism>
<dbReference type="SUPFAM" id="SSF48498">
    <property type="entry name" value="Tetracyclin repressor-like, C-terminal domain"/>
    <property type="match status" value="1"/>
</dbReference>
<reference evidence="6" key="1">
    <citation type="submission" date="2020-11" db="EMBL/GenBank/DDBJ databases">
        <title>Carbohydrate-dependent, anaerobic sulfur respiration: A novel catabolism in halophilic archaea.</title>
        <authorList>
            <person name="Sorokin D.Y."/>
            <person name="Messina E."/>
            <person name="Smedile F."/>
            <person name="La Cono V."/>
            <person name="Hallsworth J.E."/>
            <person name="Yakimov M.M."/>
        </authorList>
    </citation>
    <scope>NUCLEOTIDE SEQUENCE</scope>
    <source>
        <strain evidence="6">AArc-S</strain>
    </source>
</reference>
<proteinExistence type="predicted"/>
<evidence type="ECO:0000256" key="4">
    <source>
        <dbReference type="PROSITE-ProRule" id="PRU00335"/>
    </source>
</evidence>
<dbReference type="InterPro" id="IPR036271">
    <property type="entry name" value="Tet_transcr_reg_TetR-rel_C_sf"/>
</dbReference>
<evidence type="ECO:0000313" key="7">
    <source>
        <dbReference type="Proteomes" id="UP000663586"/>
    </source>
</evidence>
<evidence type="ECO:0000256" key="1">
    <source>
        <dbReference type="ARBA" id="ARBA00023015"/>
    </source>
</evidence>
<dbReference type="InterPro" id="IPR001647">
    <property type="entry name" value="HTH_TetR"/>
</dbReference>
<dbReference type="Gene3D" id="1.10.357.10">
    <property type="entry name" value="Tetracycline Repressor, domain 2"/>
    <property type="match status" value="1"/>
</dbReference>
<dbReference type="PANTHER" id="PTHR30055">
    <property type="entry name" value="HTH-TYPE TRANSCRIPTIONAL REGULATOR RUTR"/>
    <property type="match status" value="1"/>
</dbReference>
<evidence type="ECO:0000313" key="6">
    <source>
        <dbReference type="EMBL" id="QSG01401.1"/>
    </source>
</evidence>
<name>A0A897MM04_9EURY</name>
<dbReference type="GO" id="GO:0003700">
    <property type="term" value="F:DNA-binding transcription factor activity"/>
    <property type="evidence" value="ECO:0007669"/>
    <property type="project" value="TreeGrafter"/>
</dbReference>